<organism evidence="3 4">
    <name type="scientific">Hemibagrus guttatus</name>
    <dbReference type="NCBI Taxonomy" id="175788"/>
    <lineage>
        <taxon>Eukaryota</taxon>
        <taxon>Metazoa</taxon>
        <taxon>Chordata</taxon>
        <taxon>Craniata</taxon>
        <taxon>Vertebrata</taxon>
        <taxon>Euteleostomi</taxon>
        <taxon>Actinopterygii</taxon>
        <taxon>Neopterygii</taxon>
        <taxon>Teleostei</taxon>
        <taxon>Ostariophysi</taxon>
        <taxon>Siluriformes</taxon>
        <taxon>Bagridae</taxon>
        <taxon>Hemibagrus</taxon>
    </lineage>
</organism>
<dbReference type="Gene3D" id="1.10.340.70">
    <property type="match status" value="1"/>
</dbReference>
<name>A0AAE0UW00_9TELE</name>
<dbReference type="AlphaFoldDB" id="A0AAE0UW00"/>
<dbReference type="Proteomes" id="UP001274896">
    <property type="component" value="Unassembled WGS sequence"/>
</dbReference>
<dbReference type="GO" id="GO:0003676">
    <property type="term" value="F:nucleic acid binding"/>
    <property type="evidence" value="ECO:0007669"/>
    <property type="project" value="InterPro"/>
</dbReference>
<evidence type="ECO:0000313" key="4">
    <source>
        <dbReference type="Proteomes" id="UP001274896"/>
    </source>
</evidence>
<feature type="domain" description="Integrase zinc-binding" evidence="2">
    <location>
        <begin position="388"/>
        <end position="441"/>
    </location>
</feature>
<dbReference type="SUPFAM" id="SSF53098">
    <property type="entry name" value="Ribonuclease H-like"/>
    <property type="match status" value="1"/>
</dbReference>
<dbReference type="Gene3D" id="3.30.420.10">
    <property type="entry name" value="Ribonuclease H-like superfamily/Ribonuclease H"/>
    <property type="match status" value="1"/>
</dbReference>
<accession>A0AAE0UW00</accession>
<evidence type="ECO:0000313" key="3">
    <source>
        <dbReference type="EMBL" id="KAK3519921.1"/>
    </source>
</evidence>
<dbReference type="InterPro" id="IPR012337">
    <property type="entry name" value="RNaseH-like_sf"/>
</dbReference>
<keyword evidence="1" id="KW-0175">Coiled coil</keyword>
<dbReference type="Pfam" id="PF17921">
    <property type="entry name" value="Integrase_H2C2"/>
    <property type="match status" value="1"/>
</dbReference>
<dbReference type="EMBL" id="JAUCMX010000016">
    <property type="protein sequence ID" value="KAK3519921.1"/>
    <property type="molecule type" value="Genomic_DNA"/>
</dbReference>
<protein>
    <recommendedName>
        <fullName evidence="2">Integrase zinc-binding domain-containing protein</fullName>
    </recommendedName>
</protein>
<dbReference type="InterPro" id="IPR036397">
    <property type="entry name" value="RNaseH_sf"/>
</dbReference>
<sequence length="614" mass="70277">MIMDGLIQSRDTDQEVNACQAGVEDELRRSARSRNPTERMLAFQREEAHKREKRLIHLYEQWKIQACEAREQLKSDIPDNQIAALIDMLEKGRDNVNDIYTEIRNHFTPSSETRRRVDACEAVTKDIVKVCYERMAAIDGDYDSETVRQRLRELLKRDYARSIYGSTVSPSSRHSSDNSSHLSTGSIIAAKRVDAAAELAAREAEYKMLLEEERQNERIRLLEERQNKDLEAQKCELERLKKEIPQAEDVITEIPIGDPEVKRVQTLNVQALRQVNLSDLLSKFSSWYKATQAVARLLRRAKGDKSTIHSTVQEREEARCIILRDLQGQVYPEEIKLLSKGIQLPSRSKLHHMDDFLDQEGILKVGGRLKNVSLPTSQKHPVIIPKNHHITKMIIAHYHQQIQHQGKGLTINEIKSNGYWIPGINRAVAGYVHQCVKCRKLRRSTEEQRMADLPPERVDPSPPFTYCGMDCFGPFSTKQGRKVFKRYGLLFTCLSCRAIHIEMLDDMTTDAFINGLRYFIDIRGAVRRVWCDKGSNFVGAKNELSDSLKLDDASLRTFFYEAMAIVNSRPLTVDNLSDPGSPQPLTPNHLLTMKPVEALPPPGKFIKEDLYALM</sequence>
<comment type="caution">
    <text evidence="3">The sequence shown here is derived from an EMBL/GenBank/DDBJ whole genome shotgun (WGS) entry which is preliminary data.</text>
</comment>
<keyword evidence="4" id="KW-1185">Reference proteome</keyword>
<gene>
    <name evidence="3" type="ORF">QTP70_007773</name>
</gene>
<evidence type="ECO:0000256" key="1">
    <source>
        <dbReference type="SAM" id="Coils"/>
    </source>
</evidence>
<dbReference type="InterPro" id="IPR041588">
    <property type="entry name" value="Integrase_H2C2"/>
</dbReference>
<dbReference type="PANTHER" id="PTHR47331:SF5">
    <property type="entry name" value="RIBONUCLEASE H"/>
    <property type="match status" value="1"/>
</dbReference>
<proteinExistence type="predicted"/>
<reference evidence="3" key="1">
    <citation type="submission" date="2023-06" db="EMBL/GenBank/DDBJ databases">
        <title>Male Hemibagrus guttatus genome.</title>
        <authorList>
            <person name="Bian C."/>
        </authorList>
    </citation>
    <scope>NUCLEOTIDE SEQUENCE</scope>
    <source>
        <strain evidence="3">Male_cb2023</strain>
        <tissue evidence="3">Muscle</tissue>
    </source>
</reference>
<feature type="coiled-coil region" evidence="1">
    <location>
        <begin position="196"/>
        <end position="250"/>
    </location>
</feature>
<dbReference type="PANTHER" id="PTHR47331">
    <property type="entry name" value="PHD-TYPE DOMAIN-CONTAINING PROTEIN"/>
    <property type="match status" value="1"/>
</dbReference>
<evidence type="ECO:0000259" key="2">
    <source>
        <dbReference type="Pfam" id="PF17921"/>
    </source>
</evidence>